<feature type="compositionally biased region" description="Low complexity" evidence="1">
    <location>
        <begin position="183"/>
        <end position="193"/>
    </location>
</feature>
<name>A0ABN9VM76_9DINO</name>
<comment type="caution">
    <text evidence="2">The sequence shown here is derived from an EMBL/GenBank/DDBJ whole genome shotgun (WGS) entry which is preliminary data.</text>
</comment>
<reference evidence="2" key="1">
    <citation type="submission" date="2023-10" db="EMBL/GenBank/DDBJ databases">
        <authorList>
            <person name="Chen Y."/>
            <person name="Shah S."/>
            <person name="Dougan E. K."/>
            <person name="Thang M."/>
            <person name="Chan C."/>
        </authorList>
    </citation>
    <scope>NUCLEOTIDE SEQUENCE [LARGE SCALE GENOMIC DNA]</scope>
</reference>
<protein>
    <submittedName>
        <fullName evidence="2">Uncharacterized protein</fullName>
    </submittedName>
</protein>
<organism evidence="2 3">
    <name type="scientific">Prorocentrum cordatum</name>
    <dbReference type="NCBI Taxonomy" id="2364126"/>
    <lineage>
        <taxon>Eukaryota</taxon>
        <taxon>Sar</taxon>
        <taxon>Alveolata</taxon>
        <taxon>Dinophyceae</taxon>
        <taxon>Prorocentrales</taxon>
        <taxon>Prorocentraceae</taxon>
        <taxon>Prorocentrum</taxon>
    </lineage>
</organism>
<sequence length="251" mass="25681">MVPAVVRSTVGTAASAASCPRVFVTCVDRDRHLRELLVLPLGQAIDEGWRVADLLDEVRARVRWVLQEDVQELELTSHGGRLHEGDPVEAVLGDGDLVRTACSAPSVRGPGSSRGAPPWQVPAWAQEQDAAVPLAPRAVPRGTPPRAAPGCAGARGGPAAEAAAERSRSPPARGMVTPPPLPAAAGAGAARGPGTPPPLPPALDGKEYGRWPALTKAAFDGDAGLVEEPGLCSPVAPARASSCCTIVGVRG</sequence>
<evidence type="ECO:0000313" key="3">
    <source>
        <dbReference type="Proteomes" id="UP001189429"/>
    </source>
</evidence>
<dbReference type="Proteomes" id="UP001189429">
    <property type="component" value="Unassembled WGS sequence"/>
</dbReference>
<keyword evidence="3" id="KW-1185">Reference proteome</keyword>
<proteinExistence type="predicted"/>
<feature type="compositionally biased region" description="Low complexity" evidence="1">
    <location>
        <begin position="148"/>
        <end position="162"/>
    </location>
</feature>
<feature type="region of interest" description="Disordered" evidence="1">
    <location>
        <begin position="136"/>
        <end position="206"/>
    </location>
</feature>
<evidence type="ECO:0000313" key="2">
    <source>
        <dbReference type="EMBL" id="CAK0874449.1"/>
    </source>
</evidence>
<accession>A0ABN9VM76</accession>
<dbReference type="EMBL" id="CAUYUJ010017394">
    <property type="protein sequence ID" value="CAK0874449.1"/>
    <property type="molecule type" value="Genomic_DNA"/>
</dbReference>
<dbReference type="PROSITE" id="PS51257">
    <property type="entry name" value="PROKAR_LIPOPROTEIN"/>
    <property type="match status" value="1"/>
</dbReference>
<evidence type="ECO:0000256" key="1">
    <source>
        <dbReference type="SAM" id="MobiDB-lite"/>
    </source>
</evidence>
<gene>
    <name evidence="2" type="ORF">PCOR1329_LOCUS59351</name>
</gene>